<evidence type="ECO:0000313" key="2">
    <source>
        <dbReference type="WBParaSite" id="ASIM_0001894101-mRNA-1"/>
    </source>
</evidence>
<feature type="region of interest" description="Disordered" evidence="1">
    <location>
        <begin position="32"/>
        <end position="70"/>
    </location>
</feature>
<organism evidence="2">
    <name type="scientific">Anisakis simplex</name>
    <name type="common">Herring worm</name>
    <dbReference type="NCBI Taxonomy" id="6269"/>
    <lineage>
        <taxon>Eukaryota</taxon>
        <taxon>Metazoa</taxon>
        <taxon>Ecdysozoa</taxon>
        <taxon>Nematoda</taxon>
        <taxon>Chromadorea</taxon>
        <taxon>Rhabditida</taxon>
        <taxon>Spirurina</taxon>
        <taxon>Ascaridomorpha</taxon>
        <taxon>Ascaridoidea</taxon>
        <taxon>Anisakidae</taxon>
        <taxon>Anisakis</taxon>
        <taxon>Anisakis simplex complex</taxon>
    </lineage>
</organism>
<protein>
    <submittedName>
        <fullName evidence="2">GAGA-binding transcriptional activator</fullName>
    </submittedName>
</protein>
<dbReference type="AlphaFoldDB" id="A0A0M3KD89"/>
<name>A0A0M3KD89_ANISI</name>
<accession>A0A0M3KD89</accession>
<dbReference type="WBParaSite" id="ASIM_0001894101-mRNA-1">
    <property type="protein sequence ID" value="ASIM_0001894101-mRNA-1"/>
    <property type="gene ID" value="ASIM_0001894101"/>
</dbReference>
<evidence type="ECO:0000256" key="1">
    <source>
        <dbReference type="SAM" id="MobiDB-lite"/>
    </source>
</evidence>
<feature type="compositionally biased region" description="Basic and acidic residues" evidence="1">
    <location>
        <begin position="58"/>
        <end position="70"/>
    </location>
</feature>
<proteinExistence type="predicted"/>
<sequence>LISTNDISPKSQSSIVGTGIGASSVTGGSVAGASAPGVCVQKPKETSAQRRARRLRNRKSERETDGGDERLLNMTGTAANASLTNNAADELLMNLSMDLNLNLSTIIPTETQFHLQLSPQTSHINTNSLLIDQTPFSPRGDEPMIQLCEAWSNFKLDVSRLFVEVA</sequence>
<reference evidence="2" key="1">
    <citation type="submission" date="2017-02" db="UniProtKB">
        <authorList>
            <consortium name="WormBaseParasite"/>
        </authorList>
    </citation>
    <scope>IDENTIFICATION</scope>
</reference>